<name>A0A0B5JB61_9VIRU</name>
<dbReference type="GeneID" id="23463138"/>
<accession>A0A0B5JB61</accession>
<reference evidence="1 2" key="1">
    <citation type="journal article" date="2015" name="Parasitol. Res.">
        <title>Viruses in close associations with free-living amoebae.</title>
        <authorList>
            <person name="Scheid P."/>
        </authorList>
    </citation>
    <scope>NUCLEOTIDE SEQUENCE [LARGE SCALE GENOMIC DNA]</scope>
    <source>
        <strain evidence="1">KlaHel</strain>
    </source>
</reference>
<dbReference type="RefSeq" id="YP_009120456.1">
    <property type="nucleotide sequence ID" value="NC_026440.1"/>
</dbReference>
<dbReference type="EMBL" id="KP136319">
    <property type="protein sequence ID" value="AJF98221.1"/>
    <property type="molecule type" value="Genomic_DNA"/>
</dbReference>
<dbReference type="KEGG" id="vg:23463138"/>
<proteinExistence type="predicted"/>
<evidence type="ECO:0000313" key="1">
    <source>
        <dbReference type="EMBL" id="AJF98221.1"/>
    </source>
</evidence>
<organism evidence="1 2">
    <name type="scientific">Pandoravirus inopinatum</name>
    <dbReference type="NCBI Taxonomy" id="1605721"/>
    <lineage>
        <taxon>Viruses</taxon>
        <taxon>Pandoravirus</taxon>
    </lineage>
</organism>
<evidence type="ECO:0000313" key="2">
    <source>
        <dbReference type="Proteomes" id="UP000202511"/>
    </source>
</evidence>
<sequence>MTSEKKTAEDWLLPSGQRSAARDAGALFLCWLATPDPLCGPPTSKTQTGGEDKFSKKKVPATTCPFFFLSVQPHEPATGRRSAKMRKFHCRRPHCAKMSPSFF</sequence>
<protein>
    <submittedName>
        <fullName evidence="1">Uncharacterized protein</fullName>
    </submittedName>
</protein>
<dbReference type="Proteomes" id="UP000202511">
    <property type="component" value="Segment"/>
</dbReference>